<evidence type="ECO:0000313" key="1">
    <source>
        <dbReference type="EMBL" id="CNH94113.1"/>
    </source>
</evidence>
<protein>
    <submittedName>
        <fullName evidence="1">Uncharacterized protein</fullName>
    </submittedName>
</protein>
<dbReference type="EMBL" id="CQAZ01000021">
    <property type="protein sequence ID" value="CNH94113.1"/>
    <property type="molecule type" value="Genomic_DNA"/>
</dbReference>
<evidence type="ECO:0000313" key="4">
    <source>
        <dbReference type="Proteomes" id="UP000045840"/>
    </source>
</evidence>
<accession>A0A0T9Q371</accession>
<gene>
    <name evidence="1" type="ORF">ERS008529_02536</name>
    <name evidence="2" type="ORF">ERS137968_03629</name>
</gene>
<dbReference type="EMBL" id="CWJL01000022">
    <property type="protein sequence ID" value="CRY68515.1"/>
    <property type="molecule type" value="Genomic_DNA"/>
</dbReference>
<reference evidence="4" key="2">
    <citation type="submission" date="2015-03" db="EMBL/GenBank/DDBJ databases">
        <authorList>
            <consortium name="Pathogen Informatics"/>
        </authorList>
    </citation>
    <scope>NUCLEOTIDE SEQUENCE [LARGE SCALE GENOMIC DNA]</scope>
    <source>
        <strain evidence="4">A125KOH2</strain>
    </source>
</reference>
<evidence type="ECO:0000313" key="3">
    <source>
        <dbReference type="Proteomes" id="UP000044625"/>
    </source>
</evidence>
<organism evidence="1 4">
    <name type="scientific">Yersinia pekkanenii</name>
    <dbReference type="NCBI Taxonomy" id="1288385"/>
    <lineage>
        <taxon>Bacteria</taxon>
        <taxon>Pseudomonadati</taxon>
        <taxon>Pseudomonadota</taxon>
        <taxon>Gammaproteobacteria</taxon>
        <taxon>Enterobacterales</taxon>
        <taxon>Yersiniaceae</taxon>
        <taxon>Yersinia</taxon>
    </lineage>
</organism>
<dbReference type="Proteomes" id="UP000045840">
    <property type="component" value="Unassembled WGS sequence"/>
</dbReference>
<dbReference type="OrthoDB" id="9934814at2"/>
<name>A0A0T9Q371_9GAMM</name>
<reference evidence="2 3" key="3">
    <citation type="submission" date="2015-03" db="EMBL/GenBank/DDBJ databases">
        <authorList>
            <consortium name="Pathogen Informatics"/>
            <person name="Murphy D."/>
        </authorList>
    </citation>
    <scope>NUCLEOTIDE SEQUENCE [LARGE SCALE GENOMIC DNA]</scope>
    <source>
        <strain evidence="2">Type strain: CIP110230</strain>
        <strain evidence="3">type strain: CIP110230</strain>
    </source>
</reference>
<reference evidence="1" key="1">
    <citation type="submission" date="2015-03" db="EMBL/GenBank/DDBJ databases">
        <authorList>
            <person name="Murphy D."/>
        </authorList>
    </citation>
    <scope>NUCLEOTIDE SEQUENCE [LARGE SCALE GENOMIC DNA]</scope>
    <source>
        <strain evidence="1">A125KOH2</strain>
    </source>
</reference>
<proteinExistence type="predicted"/>
<dbReference type="Proteomes" id="UP000044625">
    <property type="component" value="Unassembled WGS sequence"/>
</dbReference>
<dbReference type="AlphaFoldDB" id="A0A0T9Q371"/>
<dbReference type="RefSeq" id="WP_049613581.1">
    <property type="nucleotide sequence ID" value="NZ_CAWMMU010000022.1"/>
</dbReference>
<sequence>MKWNIISGNEAHFSNAPEWAIKLILVDGSTAWWDGQSKLIDSPVVVPPCLFEYEEEFKLIAERKAC</sequence>
<keyword evidence="3" id="KW-1185">Reference proteome</keyword>
<evidence type="ECO:0000313" key="2">
    <source>
        <dbReference type="EMBL" id="CRY68515.1"/>
    </source>
</evidence>